<evidence type="ECO:0000259" key="5">
    <source>
        <dbReference type="SMART" id="SM00062"/>
    </source>
</evidence>
<sequence length="345" mass="37502">MTRRLAALLIAAACLGEPAIAQTVQPAAPGPTLSAVRGRGAVACGISTGDPAWSQPDSRGEWQGMDADFCRAVAAAVLGDPARVAWNPLTGQNRFPTLASGQIDVLSRTTTWTFLRDVTNGLNFAAPNFFDGQGFLVRSNANITSIRQLDGASICFTSASTHELNLQDWSRNQNIRFTPVIFADKDEARRAYESGRCDSYTGDASQLAAVRAAFPNPDEHVLLPERISKEPYAAAVRHGDDQWFDIVRWVAFGLIEAEEQGVTRANVDQMLTSQSPATRRLLGVSGDLGPALGLDRRWMYNAIKAVGNYGEIYDRHLGANSPVHLPRGLNDLWSRGGMMFSPPMR</sequence>
<dbReference type="PANTHER" id="PTHR30085">
    <property type="entry name" value="AMINO ACID ABC TRANSPORTER PERMEASE"/>
    <property type="match status" value="1"/>
</dbReference>
<dbReference type="InterPro" id="IPR051455">
    <property type="entry name" value="Bact_solute-bind_prot3"/>
</dbReference>
<dbReference type="Pfam" id="PF00497">
    <property type="entry name" value="SBP_bac_3"/>
    <property type="match status" value="1"/>
</dbReference>
<feature type="chain" id="PRO_5046071664" evidence="4">
    <location>
        <begin position="22"/>
        <end position="345"/>
    </location>
</feature>
<gene>
    <name evidence="6" type="ORF">GXW71_01835</name>
</gene>
<evidence type="ECO:0000256" key="4">
    <source>
        <dbReference type="SAM" id="SignalP"/>
    </source>
</evidence>
<evidence type="ECO:0000256" key="2">
    <source>
        <dbReference type="ARBA" id="ARBA00022448"/>
    </source>
</evidence>
<dbReference type="InterPro" id="IPR001638">
    <property type="entry name" value="Solute-binding_3/MltF_N"/>
</dbReference>
<reference evidence="7" key="1">
    <citation type="journal article" date="2021" name="Syst. Appl. Microbiol.">
        <title>Roseomonas hellenica sp. nov., isolated from roots of wild-growing Alkanna tinctoria.</title>
        <authorList>
            <person name="Rat A."/>
            <person name="Naranjo H.D."/>
            <person name="Lebbe L."/>
            <person name="Cnockaert M."/>
            <person name="Krigas N."/>
            <person name="Grigoriadou K."/>
            <person name="Maloupa E."/>
            <person name="Willems A."/>
        </authorList>
    </citation>
    <scope>NUCLEOTIDE SEQUENCE [LARGE SCALE GENOMIC DNA]</scope>
    <source>
        <strain evidence="7">LMG 31523</strain>
    </source>
</reference>
<evidence type="ECO:0000313" key="6">
    <source>
        <dbReference type="EMBL" id="MBR0663085.1"/>
    </source>
</evidence>
<comment type="similarity">
    <text evidence="1">Belongs to the bacterial solute-binding protein 3 family.</text>
</comment>
<dbReference type="Gene3D" id="3.40.190.10">
    <property type="entry name" value="Periplasmic binding protein-like II"/>
    <property type="match status" value="2"/>
</dbReference>
<dbReference type="PANTHER" id="PTHR30085:SF7">
    <property type="entry name" value="AMINO-ACID ABC TRANSPORTER-BINDING PROTEIN YHDW-RELATED"/>
    <property type="match status" value="1"/>
</dbReference>
<dbReference type="EMBL" id="JAAGBB010000002">
    <property type="protein sequence ID" value="MBR0663085.1"/>
    <property type="molecule type" value="Genomic_DNA"/>
</dbReference>
<dbReference type="RefSeq" id="WP_211850682.1">
    <property type="nucleotide sequence ID" value="NZ_JAAGBB010000002.1"/>
</dbReference>
<proteinExistence type="inferred from homology"/>
<dbReference type="Proteomes" id="UP001196870">
    <property type="component" value="Unassembled WGS sequence"/>
</dbReference>
<organism evidence="6 7">
    <name type="scientific">Plastoroseomonas hellenica</name>
    <dbReference type="NCBI Taxonomy" id="2687306"/>
    <lineage>
        <taxon>Bacteria</taxon>
        <taxon>Pseudomonadati</taxon>
        <taxon>Pseudomonadota</taxon>
        <taxon>Alphaproteobacteria</taxon>
        <taxon>Acetobacterales</taxon>
        <taxon>Acetobacteraceae</taxon>
        <taxon>Plastoroseomonas</taxon>
    </lineage>
</organism>
<protein>
    <submittedName>
        <fullName evidence="6">Amino acid ABC transporter substrate-binding protein</fullName>
    </submittedName>
</protein>
<keyword evidence="3 4" id="KW-0732">Signal</keyword>
<evidence type="ECO:0000256" key="1">
    <source>
        <dbReference type="ARBA" id="ARBA00010333"/>
    </source>
</evidence>
<feature type="signal peptide" evidence="4">
    <location>
        <begin position="1"/>
        <end position="21"/>
    </location>
</feature>
<name>A0ABS5ES14_9PROT</name>
<dbReference type="SMART" id="SM00062">
    <property type="entry name" value="PBPb"/>
    <property type="match status" value="1"/>
</dbReference>
<evidence type="ECO:0000313" key="7">
    <source>
        <dbReference type="Proteomes" id="UP001196870"/>
    </source>
</evidence>
<keyword evidence="2" id="KW-0813">Transport</keyword>
<dbReference type="CDD" id="cd13692">
    <property type="entry name" value="PBP2_BztA"/>
    <property type="match status" value="1"/>
</dbReference>
<evidence type="ECO:0000256" key="3">
    <source>
        <dbReference type="ARBA" id="ARBA00022729"/>
    </source>
</evidence>
<feature type="domain" description="Solute-binding protein family 3/N-terminal" evidence="5">
    <location>
        <begin position="41"/>
        <end position="270"/>
    </location>
</feature>
<keyword evidence="7" id="KW-1185">Reference proteome</keyword>
<accession>A0ABS5ES14</accession>
<dbReference type="SUPFAM" id="SSF53850">
    <property type="entry name" value="Periplasmic binding protein-like II"/>
    <property type="match status" value="1"/>
</dbReference>
<comment type="caution">
    <text evidence="6">The sequence shown here is derived from an EMBL/GenBank/DDBJ whole genome shotgun (WGS) entry which is preliminary data.</text>
</comment>